<dbReference type="Proteomes" id="UP000617340">
    <property type="component" value="Unassembled WGS sequence"/>
</dbReference>
<evidence type="ECO:0000313" key="2">
    <source>
        <dbReference type="Proteomes" id="UP000617340"/>
    </source>
</evidence>
<protein>
    <submittedName>
        <fullName evidence="1">Uncharacterized protein</fullName>
    </submittedName>
</protein>
<keyword evidence="2" id="KW-1185">Reference proteome</keyword>
<name>A0A834U367_VESGE</name>
<sequence>MLLGYVQNDLNIKSDLVKHSDTVLPFRGIRNGGIPFVGWSSVGQFLVQAVARQLNETNRGNTTAAFQCENSPWRFSVLKMEFPRIYSKERSVRLSSTSVARARLDSDITSLDFAYSVTLNARWSKGLCVT</sequence>
<dbReference type="AlphaFoldDB" id="A0A834U367"/>
<comment type="caution">
    <text evidence="1">The sequence shown here is derived from an EMBL/GenBank/DDBJ whole genome shotgun (WGS) entry which is preliminary data.</text>
</comment>
<accession>A0A834U367</accession>
<dbReference type="EMBL" id="JACSDZ010000002">
    <property type="protein sequence ID" value="KAF7414929.1"/>
    <property type="molecule type" value="Genomic_DNA"/>
</dbReference>
<gene>
    <name evidence="1" type="ORF">HZH68_003418</name>
</gene>
<proteinExistence type="predicted"/>
<evidence type="ECO:0000313" key="1">
    <source>
        <dbReference type="EMBL" id="KAF7414929.1"/>
    </source>
</evidence>
<organism evidence="1 2">
    <name type="scientific">Vespula germanica</name>
    <name type="common">German yellow jacket</name>
    <name type="synonym">Paravespula germanica</name>
    <dbReference type="NCBI Taxonomy" id="30212"/>
    <lineage>
        <taxon>Eukaryota</taxon>
        <taxon>Metazoa</taxon>
        <taxon>Ecdysozoa</taxon>
        <taxon>Arthropoda</taxon>
        <taxon>Hexapoda</taxon>
        <taxon>Insecta</taxon>
        <taxon>Pterygota</taxon>
        <taxon>Neoptera</taxon>
        <taxon>Endopterygota</taxon>
        <taxon>Hymenoptera</taxon>
        <taxon>Apocrita</taxon>
        <taxon>Aculeata</taxon>
        <taxon>Vespoidea</taxon>
        <taxon>Vespidae</taxon>
        <taxon>Vespinae</taxon>
        <taxon>Vespula</taxon>
    </lineage>
</organism>
<reference evidence="1" key="1">
    <citation type="journal article" date="2020" name="G3 (Bethesda)">
        <title>High-Quality Assemblies for Three Invasive Social Wasps from the &lt;i&gt;Vespula&lt;/i&gt; Genus.</title>
        <authorList>
            <person name="Harrop T.W.R."/>
            <person name="Guhlin J."/>
            <person name="McLaughlin G.M."/>
            <person name="Permina E."/>
            <person name="Stockwell P."/>
            <person name="Gilligan J."/>
            <person name="Le Lec M.F."/>
            <person name="Gruber M.A.M."/>
            <person name="Quinn O."/>
            <person name="Lovegrove M."/>
            <person name="Duncan E.J."/>
            <person name="Remnant E.J."/>
            <person name="Van Eeckhoven J."/>
            <person name="Graham B."/>
            <person name="Knapp R.A."/>
            <person name="Langford K.W."/>
            <person name="Kronenberg Z."/>
            <person name="Press M.O."/>
            <person name="Eacker S.M."/>
            <person name="Wilson-Rankin E.E."/>
            <person name="Purcell J."/>
            <person name="Lester P.J."/>
            <person name="Dearden P.K."/>
        </authorList>
    </citation>
    <scope>NUCLEOTIDE SEQUENCE</scope>
    <source>
        <strain evidence="1">Linc-1</strain>
    </source>
</reference>